<comment type="cofactor">
    <cofactor evidence="1">
        <name>Mg(2+)</name>
        <dbReference type="ChEBI" id="CHEBI:18420"/>
    </cofactor>
</comment>
<evidence type="ECO:0000256" key="3">
    <source>
        <dbReference type="ARBA" id="ARBA00022723"/>
    </source>
</evidence>
<proteinExistence type="inferred from homology"/>
<dbReference type="PANTHER" id="PTHR46193">
    <property type="entry name" value="6-PHOSPHOGLUCONATE PHOSPHATASE"/>
    <property type="match status" value="1"/>
</dbReference>
<reference evidence="7" key="1">
    <citation type="submission" date="2015-07" db="EMBL/GenBank/DDBJ databases">
        <title>Draft genome sequence of a Pseudoalteromonas rubra strain, OCN096, isolated from Kaneohe Bay, Oahu, Hawaii.</title>
        <authorList>
            <person name="Beurmann S."/>
            <person name="Ushijima B."/>
            <person name="Belcaid M."/>
            <person name="Callahan S.M."/>
            <person name="Aeby G.S."/>
        </authorList>
    </citation>
    <scope>NUCLEOTIDE SEQUENCE [LARGE SCALE GENOMIC DNA]</scope>
    <source>
        <strain evidence="7">OCN096</strain>
    </source>
</reference>
<comment type="caution">
    <text evidence="6">The sequence shown here is derived from an EMBL/GenBank/DDBJ whole genome shotgun (WGS) entry which is preliminary data.</text>
</comment>
<dbReference type="GO" id="GO:0003824">
    <property type="term" value="F:catalytic activity"/>
    <property type="evidence" value="ECO:0007669"/>
    <property type="project" value="UniProtKB-ARBA"/>
</dbReference>
<dbReference type="SFLD" id="SFLDS00003">
    <property type="entry name" value="Haloacid_Dehalogenase"/>
    <property type="match status" value="1"/>
</dbReference>
<evidence type="ECO:0000256" key="1">
    <source>
        <dbReference type="ARBA" id="ARBA00001946"/>
    </source>
</evidence>
<dbReference type="InterPro" id="IPR006439">
    <property type="entry name" value="HAD-SF_hydro_IA"/>
</dbReference>
<name>A0A0L0EQR1_9GAMM</name>
<dbReference type="SFLD" id="SFLDG01129">
    <property type="entry name" value="C1.5:_HAD__Beta-PGM__Phosphata"/>
    <property type="match status" value="1"/>
</dbReference>
<dbReference type="GO" id="GO:0046872">
    <property type="term" value="F:metal ion binding"/>
    <property type="evidence" value="ECO:0007669"/>
    <property type="project" value="UniProtKB-KW"/>
</dbReference>
<dbReference type="AlphaFoldDB" id="A0A0L0EQR1"/>
<evidence type="ECO:0008006" key="8">
    <source>
        <dbReference type="Google" id="ProtNLM"/>
    </source>
</evidence>
<dbReference type="OrthoDB" id="9800058at2"/>
<evidence type="ECO:0000313" key="6">
    <source>
        <dbReference type="EMBL" id="KNC66832.1"/>
    </source>
</evidence>
<gene>
    <name evidence="6" type="ORF">AC626_14575</name>
</gene>
<protein>
    <recommendedName>
        <fullName evidence="8">HAD family phosphatase</fullName>
    </recommendedName>
</protein>
<dbReference type="CDD" id="cd07505">
    <property type="entry name" value="HAD_BPGM-like"/>
    <property type="match status" value="1"/>
</dbReference>
<dbReference type="NCBIfam" id="TIGR01509">
    <property type="entry name" value="HAD-SF-IA-v3"/>
    <property type="match status" value="1"/>
</dbReference>
<dbReference type="SUPFAM" id="SSF56784">
    <property type="entry name" value="HAD-like"/>
    <property type="match status" value="1"/>
</dbReference>
<keyword evidence="3" id="KW-0479">Metal-binding</keyword>
<dbReference type="Gene3D" id="3.40.50.1000">
    <property type="entry name" value="HAD superfamily/HAD-like"/>
    <property type="match status" value="1"/>
</dbReference>
<evidence type="ECO:0000256" key="2">
    <source>
        <dbReference type="ARBA" id="ARBA00006171"/>
    </source>
</evidence>
<dbReference type="InterPro" id="IPR023198">
    <property type="entry name" value="PGP-like_dom2"/>
</dbReference>
<organism evidence="6 7">
    <name type="scientific">Pseudoalteromonas rubra</name>
    <dbReference type="NCBI Taxonomy" id="43658"/>
    <lineage>
        <taxon>Bacteria</taxon>
        <taxon>Pseudomonadati</taxon>
        <taxon>Pseudomonadota</taxon>
        <taxon>Gammaproteobacteria</taxon>
        <taxon>Alteromonadales</taxon>
        <taxon>Pseudoalteromonadaceae</taxon>
        <taxon>Pseudoalteromonas</taxon>
    </lineage>
</organism>
<evidence type="ECO:0000256" key="5">
    <source>
        <dbReference type="ARBA" id="ARBA00023277"/>
    </source>
</evidence>
<dbReference type="EMBL" id="LFZX01000114">
    <property type="protein sequence ID" value="KNC66832.1"/>
    <property type="molecule type" value="Genomic_DNA"/>
</dbReference>
<accession>A0A0L0EQR1</accession>
<keyword evidence="5" id="KW-0119">Carbohydrate metabolism</keyword>
<comment type="similarity">
    <text evidence="2">Belongs to the HAD-like hydrolase superfamily. CbbY/CbbZ/Gph/YieH family.</text>
</comment>
<dbReference type="PATRIC" id="fig|43658.6.peg.1382"/>
<dbReference type="InterPro" id="IPR051600">
    <property type="entry name" value="Beta-PGM-like"/>
</dbReference>
<evidence type="ECO:0000313" key="7">
    <source>
        <dbReference type="Proteomes" id="UP000036850"/>
    </source>
</evidence>
<keyword evidence="4" id="KW-0460">Magnesium</keyword>
<dbReference type="PANTHER" id="PTHR46193:SF18">
    <property type="entry name" value="HEXITOL PHOSPHATASE B"/>
    <property type="match status" value="1"/>
</dbReference>
<dbReference type="Proteomes" id="UP000036850">
    <property type="component" value="Unassembled WGS sequence"/>
</dbReference>
<dbReference type="InterPro" id="IPR023214">
    <property type="entry name" value="HAD_sf"/>
</dbReference>
<evidence type="ECO:0000256" key="4">
    <source>
        <dbReference type="ARBA" id="ARBA00022842"/>
    </source>
</evidence>
<dbReference type="Gene3D" id="1.10.150.240">
    <property type="entry name" value="Putative phosphatase, domain 2"/>
    <property type="match status" value="1"/>
</dbReference>
<dbReference type="Pfam" id="PF00702">
    <property type="entry name" value="Hydrolase"/>
    <property type="match status" value="1"/>
</dbReference>
<dbReference type="InterPro" id="IPR036412">
    <property type="entry name" value="HAD-like_sf"/>
</dbReference>
<sequence>MIKVVLWDLDGTLIDSESMHYQAILAANKRIGLNLDESFELAPGLEGVSVFSALCEQAGFTRTERYSEWYQYTIDYALQNLSDSPHLGLNIEWVEAFSERGIRQCVVSNSDAQIVSQAIQELKIDAYIEQFFSRDMVQHGKPNPAIYLHALDVLGISPDQAVAIEDSCSGVTAAKAAGLFTLAYNNEVARADLYLNDVQVQRQHVFDSILS</sequence>